<organism evidence="2">
    <name type="scientific">Streptococcus sp. KHUD_010</name>
    <dbReference type="NCBI Taxonomy" id="3157339"/>
    <lineage>
        <taxon>Bacteria</taxon>
        <taxon>Bacillati</taxon>
        <taxon>Bacillota</taxon>
        <taxon>Bacilli</taxon>
        <taxon>Lactobacillales</taxon>
        <taxon>Streptococcaceae</taxon>
        <taxon>Streptococcus</taxon>
    </lineage>
</organism>
<sequence>MQKFDKEELPTLPITPQQLKRQAILTAILLPLAIFLWIVFQKSLDWKVNYLHALWRSLTSPLVILLIVGFLIIGPLVGGMIYFPQIELLEKKKENRKAKLK</sequence>
<keyword evidence="1" id="KW-1133">Transmembrane helix</keyword>
<dbReference type="AlphaFoldDB" id="A0AAU7PXY1"/>
<name>A0AAU7PXY1_9STRE</name>
<dbReference type="RefSeq" id="WP_264341058.1">
    <property type="nucleotide sequence ID" value="NZ_CP157941.1"/>
</dbReference>
<keyword evidence="1" id="KW-0472">Membrane</keyword>
<reference evidence="2" key="1">
    <citation type="submission" date="2024-06" db="EMBL/GenBank/DDBJ databases">
        <title>Complete genome sequence of Streptococcus sp. KHUD_010.</title>
        <authorList>
            <person name="Lee J.-H."/>
            <person name="Moon J.-H."/>
        </authorList>
    </citation>
    <scope>NUCLEOTIDE SEQUENCE</scope>
    <source>
        <strain evidence="2">KHUD_010</strain>
    </source>
</reference>
<proteinExistence type="predicted"/>
<protein>
    <submittedName>
        <fullName evidence="2">Uncharacterized protein</fullName>
    </submittedName>
</protein>
<keyword evidence="1" id="KW-0812">Transmembrane</keyword>
<feature type="transmembrane region" description="Helical" evidence="1">
    <location>
        <begin position="21"/>
        <end position="40"/>
    </location>
</feature>
<dbReference type="EMBL" id="CP157941">
    <property type="protein sequence ID" value="XBS56892.1"/>
    <property type="molecule type" value="Genomic_DNA"/>
</dbReference>
<accession>A0AAU7PXY1</accession>
<evidence type="ECO:0000313" key="2">
    <source>
        <dbReference type="EMBL" id="XBS56892.1"/>
    </source>
</evidence>
<gene>
    <name evidence="2" type="ORF">ABKA15_07710</name>
</gene>
<feature type="transmembrane region" description="Helical" evidence="1">
    <location>
        <begin position="60"/>
        <end position="83"/>
    </location>
</feature>
<evidence type="ECO:0000256" key="1">
    <source>
        <dbReference type="SAM" id="Phobius"/>
    </source>
</evidence>